<evidence type="ECO:0000313" key="1">
    <source>
        <dbReference type="EMBL" id="GIM67071.1"/>
    </source>
</evidence>
<comment type="caution">
    <text evidence="1">The sequence shown here is derived from an EMBL/GenBank/DDBJ whole genome shotgun (WGS) entry which is preliminary data.</text>
</comment>
<keyword evidence="2" id="KW-1185">Reference proteome</keyword>
<accession>A0A919SAX8</accession>
<dbReference type="EMBL" id="BOQP01000003">
    <property type="protein sequence ID" value="GIM67071.1"/>
    <property type="molecule type" value="Genomic_DNA"/>
</dbReference>
<name>A0A919SAX8_9ACTN</name>
<evidence type="ECO:0000313" key="2">
    <source>
        <dbReference type="Proteomes" id="UP000680865"/>
    </source>
</evidence>
<protein>
    <submittedName>
        <fullName evidence="1">Uncharacterized protein</fullName>
    </submittedName>
</protein>
<dbReference type="Proteomes" id="UP000680865">
    <property type="component" value="Unassembled WGS sequence"/>
</dbReference>
<dbReference type="AlphaFoldDB" id="A0A919SAX8"/>
<organism evidence="1 2">
    <name type="scientific">Winogradskya consettensis</name>
    <dbReference type="NCBI Taxonomy" id="113560"/>
    <lineage>
        <taxon>Bacteria</taxon>
        <taxon>Bacillati</taxon>
        <taxon>Actinomycetota</taxon>
        <taxon>Actinomycetes</taxon>
        <taxon>Micromonosporales</taxon>
        <taxon>Micromonosporaceae</taxon>
        <taxon>Winogradskya</taxon>
    </lineage>
</organism>
<sequence>MWVLRRTRFVVERTDRISGRAWLFVTGILEGDPLHVGDELTGAVIRAIEFHSGSGAGKTTIAVDTAAAIHAGDVLTLN</sequence>
<reference evidence="1" key="1">
    <citation type="submission" date="2021-03" db="EMBL/GenBank/DDBJ databases">
        <title>Whole genome shotgun sequence of Actinoplanes consettensis NBRC 14913.</title>
        <authorList>
            <person name="Komaki H."/>
            <person name="Tamura T."/>
        </authorList>
    </citation>
    <scope>NUCLEOTIDE SEQUENCE</scope>
    <source>
        <strain evidence="1">NBRC 14913</strain>
    </source>
</reference>
<gene>
    <name evidence="1" type="ORF">Aco04nite_04650</name>
</gene>
<proteinExistence type="predicted"/>